<evidence type="ECO:0000256" key="1">
    <source>
        <dbReference type="SAM" id="MobiDB-lite"/>
    </source>
</evidence>
<sequence length="121" mass="13685">MKNLPSSYYHSQENRPDVLGTPDPELVNQGHAMPKHSRARSHHSLYITDPHWATPTRPLWANVKGTSTCTGCHISNTKLRTLEKTSPSPESRARKRASTIPSNTIKSYIHSPDQNHRVLRI</sequence>
<keyword evidence="3" id="KW-1185">Reference proteome</keyword>
<dbReference type="Proteomes" id="UP000499080">
    <property type="component" value="Unassembled WGS sequence"/>
</dbReference>
<comment type="caution">
    <text evidence="2">The sequence shown here is derived from an EMBL/GenBank/DDBJ whole genome shotgun (WGS) entry which is preliminary data.</text>
</comment>
<accession>A0A4Y2C0V0</accession>
<feature type="compositionally biased region" description="Polar residues" evidence="1">
    <location>
        <begin position="1"/>
        <end position="11"/>
    </location>
</feature>
<organism evidence="2 3">
    <name type="scientific">Araneus ventricosus</name>
    <name type="common">Orbweaver spider</name>
    <name type="synonym">Epeira ventricosa</name>
    <dbReference type="NCBI Taxonomy" id="182803"/>
    <lineage>
        <taxon>Eukaryota</taxon>
        <taxon>Metazoa</taxon>
        <taxon>Ecdysozoa</taxon>
        <taxon>Arthropoda</taxon>
        <taxon>Chelicerata</taxon>
        <taxon>Arachnida</taxon>
        <taxon>Araneae</taxon>
        <taxon>Araneomorphae</taxon>
        <taxon>Entelegynae</taxon>
        <taxon>Araneoidea</taxon>
        <taxon>Araneidae</taxon>
        <taxon>Araneus</taxon>
    </lineage>
</organism>
<gene>
    <name evidence="2" type="ORF">AVEN_84932_1</name>
</gene>
<protein>
    <submittedName>
        <fullName evidence="2">Uncharacterized protein</fullName>
    </submittedName>
</protein>
<evidence type="ECO:0000313" key="2">
    <source>
        <dbReference type="EMBL" id="GBL97226.1"/>
    </source>
</evidence>
<feature type="compositionally biased region" description="Basic residues" evidence="1">
    <location>
        <begin position="33"/>
        <end position="42"/>
    </location>
</feature>
<feature type="region of interest" description="Disordered" evidence="1">
    <location>
        <begin position="1"/>
        <end position="42"/>
    </location>
</feature>
<name>A0A4Y2C0V0_ARAVE</name>
<proteinExistence type="predicted"/>
<dbReference type="AlphaFoldDB" id="A0A4Y2C0V0"/>
<dbReference type="EMBL" id="BGPR01000128">
    <property type="protein sequence ID" value="GBL97226.1"/>
    <property type="molecule type" value="Genomic_DNA"/>
</dbReference>
<evidence type="ECO:0000313" key="3">
    <source>
        <dbReference type="Proteomes" id="UP000499080"/>
    </source>
</evidence>
<reference evidence="2 3" key="1">
    <citation type="journal article" date="2019" name="Sci. Rep.">
        <title>Orb-weaving spider Araneus ventricosus genome elucidates the spidroin gene catalogue.</title>
        <authorList>
            <person name="Kono N."/>
            <person name="Nakamura H."/>
            <person name="Ohtoshi R."/>
            <person name="Moran D.A.P."/>
            <person name="Shinohara A."/>
            <person name="Yoshida Y."/>
            <person name="Fujiwara M."/>
            <person name="Mori M."/>
            <person name="Tomita M."/>
            <person name="Arakawa K."/>
        </authorList>
    </citation>
    <scope>NUCLEOTIDE SEQUENCE [LARGE SCALE GENOMIC DNA]</scope>
</reference>
<feature type="region of interest" description="Disordered" evidence="1">
    <location>
        <begin position="82"/>
        <end position="121"/>
    </location>
</feature>